<accession>A0A319DEP2</accession>
<dbReference type="SUPFAM" id="SSF55811">
    <property type="entry name" value="Nudix"/>
    <property type="match status" value="1"/>
</dbReference>
<proteinExistence type="predicted"/>
<evidence type="ECO:0000313" key="3">
    <source>
        <dbReference type="EMBL" id="PYH95654.1"/>
    </source>
</evidence>
<dbReference type="InterPro" id="IPR000086">
    <property type="entry name" value="NUDIX_hydrolase_dom"/>
</dbReference>
<organism evidence="3 4">
    <name type="scientific">Aspergillus ellipticus CBS 707.79</name>
    <dbReference type="NCBI Taxonomy" id="1448320"/>
    <lineage>
        <taxon>Eukaryota</taxon>
        <taxon>Fungi</taxon>
        <taxon>Dikarya</taxon>
        <taxon>Ascomycota</taxon>
        <taxon>Pezizomycotina</taxon>
        <taxon>Eurotiomycetes</taxon>
        <taxon>Eurotiomycetidae</taxon>
        <taxon>Eurotiales</taxon>
        <taxon>Aspergillaceae</taxon>
        <taxon>Aspergillus</taxon>
        <taxon>Aspergillus subgen. Circumdati</taxon>
    </lineage>
</organism>
<dbReference type="EMBL" id="KZ825849">
    <property type="protein sequence ID" value="PYH95654.1"/>
    <property type="molecule type" value="Genomic_DNA"/>
</dbReference>
<feature type="region of interest" description="Disordered" evidence="1">
    <location>
        <begin position="62"/>
        <end position="107"/>
    </location>
</feature>
<feature type="compositionally biased region" description="Polar residues" evidence="1">
    <location>
        <begin position="88"/>
        <end position="102"/>
    </location>
</feature>
<evidence type="ECO:0000259" key="2">
    <source>
        <dbReference type="PROSITE" id="PS51462"/>
    </source>
</evidence>
<evidence type="ECO:0000256" key="1">
    <source>
        <dbReference type="SAM" id="MobiDB-lite"/>
    </source>
</evidence>
<dbReference type="AlphaFoldDB" id="A0A319DEP2"/>
<feature type="compositionally biased region" description="Pro residues" evidence="1">
    <location>
        <begin position="1"/>
        <end position="23"/>
    </location>
</feature>
<keyword evidence="4" id="KW-1185">Reference proteome</keyword>
<dbReference type="PROSITE" id="PS51462">
    <property type="entry name" value="NUDIX"/>
    <property type="match status" value="1"/>
</dbReference>
<dbReference type="VEuPathDB" id="FungiDB:BO71DRAFT_482697"/>
<evidence type="ECO:0000313" key="4">
    <source>
        <dbReference type="Proteomes" id="UP000247810"/>
    </source>
</evidence>
<sequence>MPSTNPPSPPNPQQQQPPPPPPKTYTIAPHLSQYALPLNTFAAHQPADTFVVGAFIFSPNPSPQGPIPTTTSTAPKDPNPNPNPKASPLNTKTSPLNPNKNGPKTLLLQRSPHDSYPYHWEGPGGGIEPAQDATLLDGAAREVFEETGLRVVRFVDVVAVDRWKDKLHVISYDM</sequence>
<dbReference type="Gene3D" id="3.90.79.10">
    <property type="entry name" value="Nucleoside Triphosphate Pyrophosphohydrolase"/>
    <property type="match status" value="1"/>
</dbReference>
<dbReference type="OrthoDB" id="276276at2759"/>
<dbReference type="InterPro" id="IPR015797">
    <property type="entry name" value="NUDIX_hydrolase-like_dom_sf"/>
</dbReference>
<reference evidence="3 4" key="1">
    <citation type="submission" date="2018-02" db="EMBL/GenBank/DDBJ databases">
        <title>The genomes of Aspergillus section Nigri reveals drivers in fungal speciation.</title>
        <authorList>
            <consortium name="DOE Joint Genome Institute"/>
            <person name="Vesth T.C."/>
            <person name="Nybo J."/>
            <person name="Theobald S."/>
            <person name="Brandl J."/>
            <person name="Frisvad J.C."/>
            <person name="Nielsen K.F."/>
            <person name="Lyhne E.K."/>
            <person name="Kogle M.E."/>
            <person name="Kuo A."/>
            <person name="Riley R."/>
            <person name="Clum A."/>
            <person name="Nolan M."/>
            <person name="Lipzen A."/>
            <person name="Salamov A."/>
            <person name="Henrissat B."/>
            <person name="Wiebenga A."/>
            <person name="De vries R.P."/>
            <person name="Grigoriev I.V."/>
            <person name="Mortensen U.H."/>
            <person name="Andersen M.R."/>
            <person name="Baker S.E."/>
        </authorList>
    </citation>
    <scope>NUCLEOTIDE SEQUENCE [LARGE SCALE GENOMIC DNA]</scope>
    <source>
        <strain evidence="3 4">CBS 707.79</strain>
    </source>
</reference>
<dbReference type="Proteomes" id="UP000247810">
    <property type="component" value="Unassembled WGS sequence"/>
</dbReference>
<dbReference type="Pfam" id="PF00293">
    <property type="entry name" value="NUDIX"/>
    <property type="match status" value="1"/>
</dbReference>
<protein>
    <recommendedName>
        <fullName evidence="2">Nudix hydrolase domain-containing protein</fullName>
    </recommendedName>
</protein>
<dbReference type="STRING" id="1448320.A0A319DEP2"/>
<dbReference type="CDD" id="cd02883">
    <property type="entry name" value="NUDIX_Hydrolase"/>
    <property type="match status" value="1"/>
</dbReference>
<gene>
    <name evidence="3" type="ORF">BO71DRAFT_482697</name>
</gene>
<name>A0A319DEP2_9EURO</name>
<feature type="region of interest" description="Disordered" evidence="1">
    <location>
        <begin position="1"/>
        <end position="27"/>
    </location>
</feature>
<feature type="domain" description="Nudix hydrolase" evidence="2">
    <location>
        <begin position="86"/>
        <end position="174"/>
    </location>
</feature>